<dbReference type="EMBL" id="SOEO01000001">
    <property type="protein sequence ID" value="TDX86193.1"/>
    <property type="molecule type" value="Genomic_DNA"/>
</dbReference>
<dbReference type="Proteomes" id="UP000295313">
    <property type="component" value="Unassembled WGS sequence"/>
</dbReference>
<name>A0A4R8IH74_9FLAO</name>
<comment type="caution">
    <text evidence="1">The sequence shown here is derived from an EMBL/GenBank/DDBJ whole genome shotgun (WGS) entry which is preliminary data.</text>
</comment>
<protein>
    <submittedName>
        <fullName evidence="1">Uncharacterized protein</fullName>
    </submittedName>
</protein>
<dbReference type="OrthoDB" id="1439818at2"/>
<reference evidence="1 2" key="1">
    <citation type="submission" date="2019-03" db="EMBL/GenBank/DDBJ databases">
        <title>Genomic Encyclopedia of Type Strains, Phase III (KMG-III): the genomes of soil and plant-associated and newly described type strains.</title>
        <authorList>
            <person name="Whitman W."/>
        </authorList>
    </citation>
    <scope>NUCLEOTIDE SEQUENCE [LARGE SCALE GENOMIC DNA]</scope>
    <source>
        <strain evidence="1 2">CGMCC 1.12802</strain>
    </source>
</reference>
<proteinExistence type="predicted"/>
<dbReference type="AlphaFoldDB" id="A0A4R8IH74"/>
<accession>A0A4R8IH74</accession>
<keyword evidence="2" id="KW-1185">Reference proteome</keyword>
<evidence type="ECO:0000313" key="2">
    <source>
        <dbReference type="Proteomes" id="UP000295313"/>
    </source>
</evidence>
<sequence>MDYFFSKILLDLQKRISKELPVIQFIDQDLGQLGQEGENGRPPLAYPAVLIDFPNSDYSELSSSAQLGNVPITFQLIFDNYSSTWHKAPLRDRMKGLEYLDIEQKLFNILNGWHEDYFTPLIRTNVKSQNNNDIGLRVRQLTFTTSYEDYSTSQDEYKEVVFTFNGGLKTN</sequence>
<evidence type="ECO:0000313" key="1">
    <source>
        <dbReference type="EMBL" id="TDX86193.1"/>
    </source>
</evidence>
<dbReference type="RefSeq" id="WP_133942829.1">
    <property type="nucleotide sequence ID" value="NZ_SOEO01000001.1"/>
</dbReference>
<gene>
    <name evidence="1" type="ORF">B0I22_0303</name>
</gene>
<organism evidence="1 2">
    <name type="scientific">Epilithonimonas xixisoli</name>
    <dbReference type="NCBI Taxonomy" id="1476462"/>
    <lineage>
        <taxon>Bacteria</taxon>
        <taxon>Pseudomonadati</taxon>
        <taxon>Bacteroidota</taxon>
        <taxon>Flavobacteriia</taxon>
        <taxon>Flavobacteriales</taxon>
        <taxon>Weeksellaceae</taxon>
        <taxon>Chryseobacterium group</taxon>
        <taxon>Epilithonimonas</taxon>
    </lineage>
</organism>